<feature type="transmembrane region" description="Helical" evidence="7">
    <location>
        <begin position="208"/>
        <end position="234"/>
    </location>
</feature>
<keyword evidence="6 7" id="KW-0472">Membrane</keyword>
<protein>
    <submittedName>
        <fullName evidence="9">Type II secretion/transformation system, F protein</fullName>
    </submittedName>
</protein>
<evidence type="ECO:0000256" key="5">
    <source>
        <dbReference type="ARBA" id="ARBA00022989"/>
    </source>
</evidence>
<dbReference type="PANTHER" id="PTHR30012:SF0">
    <property type="entry name" value="TYPE II SECRETION SYSTEM PROTEIN F-RELATED"/>
    <property type="match status" value="1"/>
</dbReference>
<feature type="transmembrane region" description="Helical" evidence="7">
    <location>
        <begin position="165"/>
        <end position="188"/>
    </location>
</feature>
<dbReference type="Gene3D" id="1.20.81.30">
    <property type="entry name" value="Type II secretion system (T2SS), domain F"/>
    <property type="match status" value="2"/>
</dbReference>
<feature type="domain" description="Type II secretion system protein GspF" evidence="8">
    <location>
        <begin position="71"/>
        <end position="189"/>
    </location>
</feature>
<evidence type="ECO:0000313" key="9">
    <source>
        <dbReference type="EMBL" id="QEP40985.1"/>
    </source>
</evidence>
<name>A0A5C2HF07_9BACT</name>
<evidence type="ECO:0000259" key="8">
    <source>
        <dbReference type="Pfam" id="PF00482"/>
    </source>
</evidence>
<dbReference type="InterPro" id="IPR042094">
    <property type="entry name" value="T2SS_GspF_sf"/>
</dbReference>
<keyword evidence="4 7" id="KW-0812">Transmembrane</keyword>
<feature type="transmembrane region" description="Helical" evidence="7">
    <location>
        <begin position="366"/>
        <end position="395"/>
    </location>
</feature>
<gene>
    <name evidence="9" type="ORF">APORC_1400</name>
</gene>
<keyword evidence="3" id="KW-1003">Cell membrane</keyword>
<keyword evidence="5 7" id="KW-1133">Transmembrane helix</keyword>
<dbReference type="InterPro" id="IPR018076">
    <property type="entry name" value="T2SS_GspF_dom"/>
</dbReference>
<sequence length="402" mass="47844">MKEWLVKMKRYKIIYQDKQEIKNKRIDESEIDFYKNSFDILSINEIKSDFTEIFKIKRRISKKDLYLLFYELNIMLESNINISDAIFLIKKSKKSRAVIEFLDSINYAFSNSSSINLALKDYKIDSFIKDFLENSQINSNLTSNVKAIYLLLKEQEEIKKSFKKVLYYPFFLLFTFFVSIFIIFSFVVPSFKSIFHNQMENLPTSTKILLNFEIFFLDYFFLISFLILAMIFLFISIYKINSKFQLFIDIISFKYLFIFSKILKNLEFYKLFLLIDIMQKSKYEFHKSFLDSKLLLKNKYLLDRIELIDKLLTNGKSISFAFSKSEIFDDIILNLLNTGEVSNNLEVVVSEIKKIYKSRFDNSVNLMISFISPFFLIIISSMILFLVLAIFTPIWQMGNLIK</sequence>
<dbReference type="KEGG" id="apoc:APORC_1400"/>
<evidence type="ECO:0000256" key="1">
    <source>
        <dbReference type="ARBA" id="ARBA00004651"/>
    </source>
</evidence>
<dbReference type="AlphaFoldDB" id="A0A5C2HF07"/>
<comment type="subcellular location">
    <subcellularLocation>
        <location evidence="1">Cell membrane</location>
        <topology evidence="1">Multi-pass membrane protein</topology>
    </subcellularLocation>
</comment>
<evidence type="ECO:0000256" key="3">
    <source>
        <dbReference type="ARBA" id="ARBA00022475"/>
    </source>
</evidence>
<reference evidence="9 10" key="2">
    <citation type="submission" date="2019-09" db="EMBL/GenBank/DDBJ databases">
        <title>Taxonomic note: a critical rebuttal of the proposed division of the genus Arcobacter into six genera, emended descriptions of Arcobacter anaerophilus and the genus Arcobacter, and an assessment of genus-level boundaries for Epsilonproteobacteria using in silico genomic comparator tools.</title>
        <authorList>
            <person name="On S.L.W."/>
            <person name="Miller W.G."/>
            <person name="Biggs P."/>
            <person name="Cornelius A."/>
            <person name="Vandamme P."/>
        </authorList>
    </citation>
    <scope>NUCLEOTIDE SEQUENCE [LARGE SCALE GENOMIC DNA]</scope>
    <source>
        <strain evidence="9 10">CCUG 56899</strain>
    </source>
</reference>
<dbReference type="Pfam" id="PF00482">
    <property type="entry name" value="T2SSF"/>
    <property type="match status" value="2"/>
</dbReference>
<dbReference type="PANTHER" id="PTHR30012">
    <property type="entry name" value="GENERAL SECRETION PATHWAY PROTEIN"/>
    <property type="match status" value="1"/>
</dbReference>
<dbReference type="GO" id="GO:0005886">
    <property type="term" value="C:plasma membrane"/>
    <property type="evidence" value="ECO:0007669"/>
    <property type="project" value="UniProtKB-SubCell"/>
</dbReference>
<evidence type="ECO:0000256" key="2">
    <source>
        <dbReference type="ARBA" id="ARBA00005745"/>
    </source>
</evidence>
<comment type="similarity">
    <text evidence="2">Belongs to the GSP F family.</text>
</comment>
<evidence type="ECO:0000256" key="7">
    <source>
        <dbReference type="SAM" id="Phobius"/>
    </source>
</evidence>
<dbReference type="InterPro" id="IPR003004">
    <property type="entry name" value="GspF/PilC"/>
</dbReference>
<feature type="domain" description="Type II secretion system protein GspF" evidence="8">
    <location>
        <begin position="298"/>
        <end position="393"/>
    </location>
</feature>
<evidence type="ECO:0000256" key="6">
    <source>
        <dbReference type="ARBA" id="ARBA00023136"/>
    </source>
</evidence>
<reference evidence="9 10" key="1">
    <citation type="submission" date="2019-09" db="EMBL/GenBank/DDBJ databases">
        <title>Complete genome sequencing of four Arcobacter species reveals a diverse suite of mobile elements.</title>
        <authorList>
            <person name="Miller W.G."/>
            <person name="Yee E."/>
            <person name="Bono J.L."/>
        </authorList>
    </citation>
    <scope>NUCLEOTIDE SEQUENCE [LARGE SCALE GENOMIC DNA]</scope>
    <source>
        <strain evidence="9 10">CCUG 56899</strain>
    </source>
</reference>
<accession>A0A5C2HF07</accession>
<dbReference type="EMBL" id="CP036246">
    <property type="protein sequence ID" value="QEP40985.1"/>
    <property type="molecule type" value="Genomic_DNA"/>
</dbReference>
<dbReference type="PRINTS" id="PR00812">
    <property type="entry name" value="BCTERIALGSPF"/>
</dbReference>
<dbReference type="Proteomes" id="UP000322644">
    <property type="component" value="Chromosome"/>
</dbReference>
<proteinExistence type="inferred from homology"/>
<evidence type="ECO:0000256" key="4">
    <source>
        <dbReference type="ARBA" id="ARBA00022692"/>
    </source>
</evidence>
<organism evidence="9 10">
    <name type="scientific">Arcobacter porcinus</name>
    <dbReference type="NCBI Taxonomy" id="1935204"/>
    <lineage>
        <taxon>Bacteria</taxon>
        <taxon>Pseudomonadati</taxon>
        <taxon>Campylobacterota</taxon>
        <taxon>Epsilonproteobacteria</taxon>
        <taxon>Campylobacterales</taxon>
        <taxon>Arcobacteraceae</taxon>
        <taxon>Arcobacter</taxon>
    </lineage>
</organism>
<evidence type="ECO:0000313" key="10">
    <source>
        <dbReference type="Proteomes" id="UP000322644"/>
    </source>
</evidence>